<organism evidence="8 9">
    <name type="scientific">Oceanobacillus aidingensis</name>
    <dbReference type="NCBI Taxonomy" id="645964"/>
    <lineage>
        <taxon>Bacteria</taxon>
        <taxon>Bacillati</taxon>
        <taxon>Bacillota</taxon>
        <taxon>Bacilli</taxon>
        <taxon>Bacillales</taxon>
        <taxon>Bacillaceae</taxon>
        <taxon>Oceanobacillus</taxon>
    </lineage>
</organism>
<feature type="transmembrane region" description="Helical" evidence="6">
    <location>
        <begin position="373"/>
        <end position="397"/>
    </location>
</feature>
<evidence type="ECO:0000259" key="7">
    <source>
        <dbReference type="Pfam" id="PF03553"/>
    </source>
</evidence>
<dbReference type="EMBL" id="JBHSFT010000001">
    <property type="protein sequence ID" value="MFC4660634.1"/>
    <property type="molecule type" value="Genomic_DNA"/>
</dbReference>
<proteinExistence type="predicted"/>
<evidence type="ECO:0000313" key="9">
    <source>
        <dbReference type="Proteomes" id="UP001595988"/>
    </source>
</evidence>
<feature type="transmembrane region" description="Helical" evidence="6">
    <location>
        <begin position="289"/>
        <end position="313"/>
    </location>
</feature>
<keyword evidence="3 6" id="KW-0812">Transmembrane</keyword>
<comment type="caution">
    <text evidence="8">The sequence shown here is derived from an EMBL/GenBank/DDBJ whole genome shotgun (WGS) entry which is preliminary data.</text>
</comment>
<evidence type="ECO:0000256" key="5">
    <source>
        <dbReference type="ARBA" id="ARBA00023136"/>
    </source>
</evidence>
<feature type="transmembrane region" description="Helical" evidence="6">
    <location>
        <begin position="192"/>
        <end position="213"/>
    </location>
</feature>
<keyword evidence="4 6" id="KW-1133">Transmembrane helix</keyword>
<dbReference type="Pfam" id="PF03553">
    <property type="entry name" value="Na_H_antiporter"/>
    <property type="match status" value="1"/>
</dbReference>
<evidence type="ECO:0000256" key="6">
    <source>
        <dbReference type="SAM" id="Phobius"/>
    </source>
</evidence>
<accession>A0ABV9JSE9</accession>
<evidence type="ECO:0000313" key="8">
    <source>
        <dbReference type="EMBL" id="MFC4660634.1"/>
    </source>
</evidence>
<keyword evidence="2" id="KW-1003">Cell membrane</keyword>
<dbReference type="PANTHER" id="PTHR43478">
    <property type="entry name" value="NA+/H+ ANTIPORTER-RELATED"/>
    <property type="match status" value="1"/>
</dbReference>
<feature type="transmembrane region" description="Helical" evidence="6">
    <location>
        <begin position="257"/>
        <end position="277"/>
    </location>
</feature>
<evidence type="ECO:0000256" key="1">
    <source>
        <dbReference type="ARBA" id="ARBA00004651"/>
    </source>
</evidence>
<dbReference type="PANTHER" id="PTHR43478:SF1">
    <property type="entry name" value="NA+_H+ ANTIPORTER NHAC-LIKE C-TERMINAL DOMAIN-CONTAINING PROTEIN"/>
    <property type="match status" value="1"/>
</dbReference>
<dbReference type="RefSeq" id="WP_193064446.1">
    <property type="nucleotide sequence ID" value="NZ_JBHSFT010000001.1"/>
</dbReference>
<dbReference type="Proteomes" id="UP001595988">
    <property type="component" value="Unassembled WGS sequence"/>
</dbReference>
<feature type="transmembrane region" description="Helical" evidence="6">
    <location>
        <begin position="481"/>
        <end position="499"/>
    </location>
</feature>
<feature type="domain" description="Na+/H+ antiporter NhaC-like C-terminal" evidence="7">
    <location>
        <begin position="154"/>
        <end position="476"/>
    </location>
</feature>
<evidence type="ECO:0000256" key="4">
    <source>
        <dbReference type="ARBA" id="ARBA00022989"/>
    </source>
</evidence>
<name>A0ABV9JSE9_9BACI</name>
<keyword evidence="5 6" id="KW-0472">Membrane</keyword>
<protein>
    <submittedName>
        <fullName evidence="8">Na+/H+ antiporter NhaC family protein</fullName>
    </submittedName>
</protein>
<evidence type="ECO:0000256" key="2">
    <source>
        <dbReference type="ARBA" id="ARBA00022475"/>
    </source>
</evidence>
<evidence type="ECO:0000256" key="3">
    <source>
        <dbReference type="ARBA" id="ARBA00022692"/>
    </source>
</evidence>
<feature type="transmembrane region" description="Helical" evidence="6">
    <location>
        <begin position="333"/>
        <end position="353"/>
    </location>
</feature>
<keyword evidence="9" id="KW-1185">Reference proteome</keyword>
<gene>
    <name evidence="8" type="ORF">ACFO3P_00110</name>
</gene>
<comment type="subcellular location">
    <subcellularLocation>
        <location evidence="1">Cell membrane</location>
        <topology evidence="1">Multi-pass membrane protein</topology>
    </subcellularLocation>
</comment>
<reference evidence="9" key="1">
    <citation type="journal article" date="2019" name="Int. J. Syst. Evol. Microbiol.">
        <title>The Global Catalogue of Microorganisms (GCM) 10K type strain sequencing project: providing services to taxonomists for standard genome sequencing and annotation.</title>
        <authorList>
            <consortium name="The Broad Institute Genomics Platform"/>
            <consortium name="The Broad Institute Genome Sequencing Center for Infectious Disease"/>
            <person name="Wu L."/>
            <person name="Ma J."/>
        </authorList>
    </citation>
    <scope>NUCLEOTIDE SEQUENCE [LARGE SCALE GENOMIC DNA]</scope>
    <source>
        <strain evidence="9">CCUG 37257</strain>
    </source>
</reference>
<dbReference type="InterPro" id="IPR018461">
    <property type="entry name" value="Na/H_Antiport_NhaC-like_C"/>
</dbReference>
<sequence length="516" mass="55310">MEYGFLSLLPPILAIIIAIITKQTIISLFIGVWLGATIINSWNPLVGFTYTITDTMIPSIADPWNASLLLLVTTTGGFVNILRTTGAAQAFAEAATKKINTRRKAQNFVWGSSFLFSYTEPVLILGAVTRPITDKIKISRVKLAYILDSMGSPMAAMSPISSYGPFITGLIATQLAALSLSDNPWGMFIQMIPFNLYGVFAMIGVLFVINLNLDIGPMYQAEKKAITTGKLYGDHDKLMMDEDEGTEKGNKRNDADIFSFLIPMILLLGTIFSVIFWTGNIGENGFRGAFLNADIVLGIISGFICGSAGGIIYARLRYGKSLVNLFEDFTNGLLKLMIVTLILIMAWSIGSIATTMGLGEYIAHITGSYLPSFIVPAIIFLVGAFIAFATGSSWGVFSIMMPIALPMAAAIDISLPIAIGAVISGGLMGDHCSPISDTTIMASTGAAADHIEHVKTQLPYAIIIGISAATGFLSAGLTQNAIVSMVITAAVLLSILYFLNRKAKKENLKVSLEKTS</sequence>